<keyword evidence="3" id="KW-0813">Transport</keyword>
<dbReference type="SUPFAM" id="SSF58038">
    <property type="entry name" value="SNARE fusion complex"/>
    <property type="match status" value="1"/>
</dbReference>
<evidence type="ECO:0000256" key="9">
    <source>
        <dbReference type="SAM" id="Coils"/>
    </source>
</evidence>
<dbReference type="GO" id="GO:0000149">
    <property type="term" value="F:SNARE binding"/>
    <property type="evidence" value="ECO:0007669"/>
    <property type="project" value="TreeGrafter"/>
</dbReference>
<dbReference type="CDD" id="cd15862">
    <property type="entry name" value="SNARE_Vti1"/>
    <property type="match status" value="1"/>
</dbReference>
<protein>
    <recommendedName>
        <fullName evidence="11">t-SNARE coiled-coil homology domain-containing protein</fullName>
    </recommendedName>
</protein>
<evidence type="ECO:0000256" key="5">
    <source>
        <dbReference type="ARBA" id="ARBA00022927"/>
    </source>
</evidence>
<dbReference type="Pfam" id="PF12352">
    <property type="entry name" value="V-SNARE_C"/>
    <property type="match status" value="1"/>
</dbReference>
<dbReference type="EMBL" id="HE797115">
    <property type="protein sequence ID" value="CCM03486.1"/>
    <property type="molecule type" value="Genomic_DNA"/>
</dbReference>
<evidence type="ECO:0000259" key="11">
    <source>
        <dbReference type="SMART" id="SM00397"/>
    </source>
</evidence>
<reference evidence="12 13" key="1">
    <citation type="journal article" date="2012" name="Appl. Environ. Microbiol.">
        <title>Short-read sequencing for genomic analysis of the brown rot fungus Fibroporia radiculosa.</title>
        <authorList>
            <person name="Tang J.D."/>
            <person name="Perkins A.D."/>
            <person name="Sonstegard T.S."/>
            <person name="Schroeder S.G."/>
            <person name="Burgess S.C."/>
            <person name="Diehl S.V."/>
        </authorList>
    </citation>
    <scope>NUCLEOTIDE SEQUENCE [LARGE SCALE GENOMIC DNA]</scope>
    <source>
        <strain evidence="12 13">TFFH 294</strain>
    </source>
</reference>
<dbReference type="Proteomes" id="UP000006352">
    <property type="component" value="Unassembled WGS sequence"/>
</dbReference>
<proteinExistence type="inferred from homology"/>
<evidence type="ECO:0000256" key="4">
    <source>
        <dbReference type="ARBA" id="ARBA00022692"/>
    </source>
</evidence>
<dbReference type="GO" id="GO:0031201">
    <property type="term" value="C:SNARE complex"/>
    <property type="evidence" value="ECO:0007669"/>
    <property type="project" value="TreeGrafter"/>
</dbReference>
<dbReference type="GO" id="GO:0031902">
    <property type="term" value="C:late endosome membrane"/>
    <property type="evidence" value="ECO:0007669"/>
    <property type="project" value="TreeGrafter"/>
</dbReference>
<evidence type="ECO:0000256" key="10">
    <source>
        <dbReference type="SAM" id="Phobius"/>
    </source>
</evidence>
<dbReference type="PANTHER" id="PTHR21230">
    <property type="entry name" value="VESICLE TRANSPORT V-SNARE PROTEIN VTI1-RELATED"/>
    <property type="match status" value="1"/>
</dbReference>
<dbReference type="OrthoDB" id="430637at2759"/>
<dbReference type="FunFam" id="1.20.5.110:FF:000002">
    <property type="entry name" value="Vesicle transport through interaction with t-SNAREsB"/>
    <property type="match status" value="1"/>
</dbReference>
<keyword evidence="13" id="KW-1185">Reference proteome</keyword>
<evidence type="ECO:0000313" key="13">
    <source>
        <dbReference type="Proteomes" id="UP000006352"/>
    </source>
</evidence>
<evidence type="ECO:0000256" key="1">
    <source>
        <dbReference type="ARBA" id="ARBA00004211"/>
    </source>
</evidence>
<dbReference type="PANTHER" id="PTHR21230:SF26">
    <property type="entry name" value="VESICLE TRANSPORT THROUGH INTERACTION WITH T-SNARES HOMOLOG 1A"/>
    <property type="match status" value="1"/>
</dbReference>
<feature type="transmembrane region" description="Helical" evidence="10">
    <location>
        <begin position="207"/>
        <end position="226"/>
    </location>
</feature>
<evidence type="ECO:0000313" key="12">
    <source>
        <dbReference type="EMBL" id="CCM03486.1"/>
    </source>
</evidence>
<organism evidence="12 13">
    <name type="scientific">Fibroporia radiculosa</name>
    <dbReference type="NCBI Taxonomy" id="599839"/>
    <lineage>
        <taxon>Eukaryota</taxon>
        <taxon>Fungi</taxon>
        <taxon>Dikarya</taxon>
        <taxon>Basidiomycota</taxon>
        <taxon>Agaricomycotina</taxon>
        <taxon>Agaricomycetes</taxon>
        <taxon>Polyporales</taxon>
        <taxon>Fibroporiaceae</taxon>
        <taxon>Fibroporia</taxon>
    </lineage>
</organism>
<dbReference type="GO" id="GO:0005794">
    <property type="term" value="C:Golgi apparatus"/>
    <property type="evidence" value="ECO:0007669"/>
    <property type="project" value="TreeGrafter"/>
</dbReference>
<gene>
    <name evidence="12" type="ORF">FIBRA_05620</name>
</gene>
<comment type="similarity">
    <text evidence="2">Belongs to the VTI1 family.</text>
</comment>
<dbReference type="GO" id="GO:0005484">
    <property type="term" value="F:SNAP receptor activity"/>
    <property type="evidence" value="ECO:0007669"/>
    <property type="project" value="TreeGrafter"/>
</dbReference>
<keyword evidence="7 9" id="KW-0175">Coiled coil</keyword>
<dbReference type="Gene3D" id="1.20.58.400">
    <property type="entry name" value="t-snare proteins"/>
    <property type="match status" value="1"/>
</dbReference>
<keyword evidence="4 10" id="KW-0812">Transmembrane</keyword>
<evidence type="ECO:0000256" key="3">
    <source>
        <dbReference type="ARBA" id="ARBA00022448"/>
    </source>
</evidence>
<name>J4IAT8_9APHY</name>
<dbReference type="InParanoid" id="J4IAT8"/>
<dbReference type="SUPFAM" id="SSF47661">
    <property type="entry name" value="t-snare proteins"/>
    <property type="match status" value="1"/>
</dbReference>
<dbReference type="InterPro" id="IPR000727">
    <property type="entry name" value="T_SNARE_dom"/>
</dbReference>
<keyword evidence="6 10" id="KW-1133">Transmembrane helix</keyword>
<evidence type="ECO:0000256" key="8">
    <source>
        <dbReference type="ARBA" id="ARBA00023136"/>
    </source>
</evidence>
<comment type="subcellular location">
    <subcellularLocation>
        <location evidence="1">Membrane</location>
        <topology evidence="1">Single-pass type IV membrane protein</topology>
    </subcellularLocation>
</comment>
<dbReference type="GO" id="GO:0006886">
    <property type="term" value="P:intracellular protein transport"/>
    <property type="evidence" value="ECO:0007669"/>
    <property type="project" value="InterPro"/>
</dbReference>
<dbReference type="AlphaFoldDB" id="J4IAT8"/>
<dbReference type="HOGENOM" id="CLU_075474_0_1_1"/>
<dbReference type="SMART" id="SM00397">
    <property type="entry name" value="t_SNARE"/>
    <property type="match status" value="1"/>
</dbReference>
<feature type="coiled-coil region" evidence="9">
    <location>
        <begin position="36"/>
        <end position="99"/>
    </location>
</feature>
<keyword evidence="5" id="KW-0653">Protein transport</keyword>
<dbReference type="GO" id="GO:0042147">
    <property type="term" value="P:retrograde transport, endosome to Golgi"/>
    <property type="evidence" value="ECO:0007669"/>
    <property type="project" value="TreeGrafter"/>
</dbReference>
<dbReference type="InterPro" id="IPR038407">
    <property type="entry name" value="v-SNARE_N_sf"/>
</dbReference>
<evidence type="ECO:0000256" key="6">
    <source>
        <dbReference type="ARBA" id="ARBA00022989"/>
    </source>
</evidence>
<dbReference type="GO" id="GO:0006896">
    <property type="term" value="P:Golgi to vacuole transport"/>
    <property type="evidence" value="ECO:0007669"/>
    <property type="project" value="TreeGrafter"/>
</dbReference>
<dbReference type="GO" id="GO:0016236">
    <property type="term" value="P:macroautophagy"/>
    <property type="evidence" value="ECO:0007669"/>
    <property type="project" value="TreeGrafter"/>
</dbReference>
<accession>J4IAT8</accession>
<evidence type="ECO:0000256" key="7">
    <source>
        <dbReference type="ARBA" id="ARBA00023054"/>
    </source>
</evidence>
<dbReference type="GO" id="GO:0005789">
    <property type="term" value="C:endoplasmic reticulum membrane"/>
    <property type="evidence" value="ECO:0007669"/>
    <property type="project" value="TreeGrafter"/>
</dbReference>
<evidence type="ECO:0000256" key="2">
    <source>
        <dbReference type="ARBA" id="ARBA00006108"/>
    </source>
</evidence>
<dbReference type="InterPro" id="IPR007705">
    <property type="entry name" value="Vesicle_trsprt_v-SNARE_N"/>
</dbReference>
<dbReference type="GeneID" id="24098397"/>
<dbReference type="Pfam" id="PF05008">
    <property type="entry name" value="V-SNARE"/>
    <property type="match status" value="1"/>
</dbReference>
<dbReference type="GO" id="GO:0005829">
    <property type="term" value="C:cytosol"/>
    <property type="evidence" value="ECO:0007669"/>
    <property type="project" value="GOC"/>
</dbReference>
<dbReference type="STRING" id="599839.J4IAT8"/>
<dbReference type="FunCoup" id="J4IAT8">
    <property type="interactions" value="419"/>
</dbReference>
<dbReference type="Gene3D" id="1.20.5.110">
    <property type="match status" value="1"/>
</dbReference>
<keyword evidence="8 10" id="KW-0472">Membrane</keyword>
<dbReference type="GO" id="GO:0006891">
    <property type="term" value="P:intra-Golgi vesicle-mediated transport"/>
    <property type="evidence" value="ECO:0007669"/>
    <property type="project" value="TreeGrafter"/>
</dbReference>
<dbReference type="InterPro" id="IPR010989">
    <property type="entry name" value="SNARE"/>
</dbReference>
<dbReference type="GO" id="GO:0012507">
    <property type="term" value="C:ER to Golgi transport vesicle membrane"/>
    <property type="evidence" value="ECO:0007669"/>
    <property type="project" value="TreeGrafter"/>
</dbReference>
<feature type="domain" description="T-SNARE coiled-coil homology" evidence="11">
    <location>
        <begin position="131"/>
        <end position="198"/>
    </location>
</feature>
<dbReference type="GO" id="GO:0048280">
    <property type="term" value="P:vesicle fusion with Golgi apparatus"/>
    <property type="evidence" value="ECO:0007669"/>
    <property type="project" value="TreeGrafter"/>
</dbReference>
<sequence>MDNSPTALFDSYEQDFQQIIQSIRDKTDGDAKGEQAEQRKAALRRVEMELDEADEMVSQMEIEIQGIPQSIKPSYQTRIKSAKAELQRYKKLSKDLHAQFSRADLLGSATRPGMEGSLSDDPYGTSTDRTRLLAGNSILEDGTRRLQESQRIALETEEQGTDILRSLRVQREQIQNSRDTLQRADTSIDRASGTLKKMIRRMYQQRIVTGAIILVLVLLIAIILWAKLWRS</sequence>
<dbReference type="RefSeq" id="XP_012182769.1">
    <property type="nucleotide sequence ID" value="XM_012327379.1"/>
</dbReference>